<comment type="caution">
    <text evidence="6">The sequence shown here is derived from an EMBL/GenBank/DDBJ whole genome shotgun (WGS) entry which is preliminary data.</text>
</comment>
<proteinExistence type="predicted"/>
<keyword evidence="4 5" id="KW-0472">Membrane</keyword>
<evidence type="ECO:0000256" key="2">
    <source>
        <dbReference type="ARBA" id="ARBA00022692"/>
    </source>
</evidence>
<evidence type="ECO:0000313" key="7">
    <source>
        <dbReference type="Proteomes" id="UP000766486"/>
    </source>
</evidence>
<protein>
    <submittedName>
        <fullName evidence="6">Uncharacterized protein</fullName>
    </submittedName>
</protein>
<evidence type="ECO:0000256" key="3">
    <source>
        <dbReference type="ARBA" id="ARBA00022989"/>
    </source>
</evidence>
<evidence type="ECO:0000256" key="5">
    <source>
        <dbReference type="SAM" id="Phobius"/>
    </source>
</evidence>
<feature type="transmembrane region" description="Helical" evidence="5">
    <location>
        <begin position="306"/>
        <end position="327"/>
    </location>
</feature>
<accession>A0ABY6UW55</accession>
<dbReference type="Gene3D" id="1.20.58.340">
    <property type="entry name" value="Magnesium transport protein CorA, transmembrane region"/>
    <property type="match status" value="1"/>
</dbReference>
<name>A0ABY6UW55_BIOOC</name>
<evidence type="ECO:0000313" key="6">
    <source>
        <dbReference type="EMBL" id="VUC34200.1"/>
    </source>
</evidence>
<dbReference type="EMBL" id="CABFNS010000876">
    <property type="protein sequence ID" value="VUC34200.1"/>
    <property type="molecule type" value="Genomic_DNA"/>
</dbReference>
<evidence type="ECO:0000256" key="4">
    <source>
        <dbReference type="ARBA" id="ARBA00023136"/>
    </source>
</evidence>
<keyword evidence="3 5" id="KW-1133">Transmembrane helix</keyword>
<organism evidence="6 7">
    <name type="scientific">Bionectria ochroleuca</name>
    <name type="common">Gliocladium roseum</name>
    <dbReference type="NCBI Taxonomy" id="29856"/>
    <lineage>
        <taxon>Eukaryota</taxon>
        <taxon>Fungi</taxon>
        <taxon>Dikarya</taxon>
        <taxon>Ascomycota</taxon>
        <taxon>Pezizomycotina</taxon>
        <taxon>Sordariomycetes</taxon>
        <taxon>Hypocreomycetidae</taxon>
        <taxon>Hypocreales</taxon>
        <taxon>Bionectriaceae</taxon>
        <taxon>Clonostachys</taxon>
    </lineage>
</organism>
<comment type="subcellular location">
    <subcellularLocation>
        <location evidence="1">Membrane</location>
        <topology evidence="1">Multi-pass membrane protein</topology>
    </subcellularLocation>
</comment>
<dbReference type="InterPro" id="IPR045863">
    <property type="entry name" value="CorA_TM1_TM2"/>
</dbReference>
<gene>
    <name evidence="6" type="ORF">CLO192961_LOCUS371946</name>
</gene>
<evidence type="ECO:0000256" key="1">
    <source>
        <dbReference type="ARBA" id="ARBA00004141"/>
    </source>
</evidence>
<feature type="transmembrane region" description="Helical" evidence="5">
    <location>
        <begin position="270"/>
        <end position="294"/>
    </location>
</feature>
<reference evidence="6 7" key="1">
    <citation type="submission" date="2019-06" db="EMBL/GenBank/DDBJ databases">
        <authorList>
            <person name="Broberg M."/>
        </authorList>
    </citation>
    <scope>NUCLEOTIDE SEQUENCE [LARGE SCALE GENOMIC DNA]</scope>
</reference>
<keyword evidence="7" id="KW-1185">Reference proteome</keyword>
<dbReference type="SUPFAM" id="SSF144083">
    <property type="entry name" value="Magnesium transport protein CorA, transmembrane region"/>
    <property type="match status" value="1"/>
</dbReference>
<keyword evidence="2 5" id="KW-0812">Transmembrane</keyword>
<sequence>MLSTNGQSEALVIPWLSDPKGVDETQYPFTNVTSLSPSLHSITRIQQLLGNKYNYATKSKCEIFEIYHDGKSQPVGNWVRLGPCEVSAHFQKSSTPPENLRMRAIFCDLQTVPSAAFGFRLNITKQDTLHMLRALQVCPQFFPYLFGEPDCAPAGIRSREKSGKVYRAEDADALYRSIEVGSEVATHCVSARQELLEAQNGHVFAASNVGDALDYLVDSFDSQKRYIEGYKNSKDTAMNLVFHLLTQKDSLTSTEISRDMKEDSASMKTIAVLTMVFLPATAVSSFFGMAFFNLSETGQFVTSREIWIFAVISVPLTVLIWSLWVFWSHLSRKFKSEWF</sequence>
<dbReference type="Proteomes" id="UP000766486">
    <property type="component" value="Unassembled WGS sequence"/>
</dbReference>